<gene>
    <name evidence="1" type="ORF">F8144_29745</name>
</gene>
<dbReference type="EMBL" id="WBKG01000030">
    <property type="protein sequence ID" value="KAB1982809.1"/>
    <property type="molecule type" value="Genomic_DNA"/>
</dbReference>
<dbReference type="AlphaFoldDB" id="A0A7J5D8E5"/>
<sequence>MKWFEQAQAAERRRDWDAAIALVSAHAECYSTDHSRHDSHLWHMDLLARAERLPELTERALTDVHARRRLDRALRERGMETALRDRAKDGDQGALYVFVRLLCETGRTREARRAVQDLGPDDECAHRIVDSLSAAVE</sequence>
<evidence type="ECO:0000313" key="2">
    <source>
        <dbReference type="Proteomes" id="UP000442990"/>
    </source>
</evidence>
<dbReference type="Proteomes" id="UP000442990">
    <property type="component" value="Unassembled WGS sequence"/>
</dbReference>
<proteinExistence type="predicted"/>
<reference evidence="1 2" key="1">
    <citation type="submission" date="2019-09" db="EMBL/GenBank/DDBJ databases">
        <title>Isolation and identification of active actinomycetes.</title>
        <authorList>
            <person name="Yu Z."/>
            <person name="Han C."/>
            <person name="Yu B."/>
        </authorList>
    </citation>
    <scope>NUCLEOTIDE SEQUENCE [LARGE SCALE GENOMIC DNA]</scope>
    <source>
        <strain evidence="1 2">NEAU-H2</strain>
    </source>
</reference>
<keyword evidence="2" id="KW-1185">Reference proteome</keyword>
<accession>A0A7J5D8E5</accession>
<evidence type="ECO:0008006" key="3">
    <source>
        <dbReference type="Google" id="ProtNLM"/>
    </source>
</evidence>
<comment type="caution">
    <text evidence="1">The sequence shown here is derived from an EMBL/GenBank/DDBJ whole genome shotgun (WGS) entry which is preliminary data.</text>
</comment>
<evidence type="ECO:0000313" key="1">
    <source>
        <dbReference type="EMBL" id="KAB1982809.1"/>
    </source>
</evidence>
<dbReference type="RefSeq" id="WP_151472570.1">
    <property type="nucleotide sequence ID" value="NZ_WBKG01000030.1"/>
</dbReference>
<organism evidence="1 2">
    <name type="scientific">Streptomyces triticiradicis</name>
    <dbReference type="NCBI Taxonomy" id="2651189"/>
    <lineage>
        <taxon>Bacteria</taxon>
        <taxon>Bacillati</taxon>
        <taxon>Actinomycetota</taxon>
        <taxon>Actinomycetes</taxon>
        <taxon>Kitasatosporales</taxon>
        <taxon>Streptomycetaceae</taxon>
        <taxon>Streptomyces</taxon>
    </lineage>
</organism>
<protein>
    <recommendedName>
        <fullName evidence="3">Tetratricopeptide repeat protein</fullName>
    </recommendedName>
</protein>
<name>A0A7J5D8E5_9ACTN</name>